<reference evidence="2 3" key="1">
    <citation type="submission" date="2019-01" db="EMBL/GenBank/DDBJ databases">
        <title>Sequencing of cultivated peanut Arachis hypogaea provides insights into genome evolution and oil improvement.</title>
        <authorList>
            <person name="Chen X."/>
        </authorList>
    </citation>
    <scope>NUCLEOTIDE SEQUENCE [LARGE SCALE GENOMIC DNA]</scope>
    <source>
        <strain evidence="3">cv. Fuhuasheng</strain>
        <tissue evidence="2">Leaves</tissue>
    </source>
</reference>
<name>A0A445B043_ARAHY</name>
<dbReference type="AlphaFoldDB" id="A0A445B043"/>
<keyword evidence="1" id="KW-1133">Transmembrane helix</keyword>
<keyword evidence="1" id="KW-0472">Membrane</keyword>
<evidence type="ECO:0000313" key="2">
    <source>
        <dbReference type="EMBL" id="RYR32038.1"/>
    </source>
</evidence>
<evidence type="ECO:0000256" key="1">
    <source>
        <dbReference type="SAM" id="Phobius"/>
    </source>
</evidence>
<sequence>MHIKLNKRHNHLAYQKGGGSAESKCFVATEVSIREEGTNQGCKVGAAVEDVDHVCGCDVLQWLTYDEGHGLPASVVNLRIIIIMFMLLLCLCDIFLIILHCWFLVCVTLSLSFHHCCSCVEAYVLWLLIF</sequence>
<organism evidence="2 3">
    <name type="scientific">Arachis hypogaea</name>
    <name type="common">Peanut</name>
    <dbReference type="NCBI Taxonomy" id="3818"/>
    <lineage>
        <taxon>Eukaryota</taxon>
        <taxon>Viridiplantae</taxon>
        <taxon>Streptophyta</taxon>
        <taxon>Embryophyta</taxon>
        <taxon>Tracheophyta</taxon>
        <taxon>Spermatophyta</taxon>
        <taxon>Magnoliopsida</taxon>
        <taxon>eudicotyledons</taxon>
        <taxon>Gunneridae</taxon>
        <taxon>Pentapetalae</taxon>
        <taxon>rosids</taxon>
        <taxon>fabids</taxon>
        <taxon>Fabales</taxon>
        <taxon>Fabaceae</taxon>
        <taxon>Papilionoideae</taxon>
        <taxon>50 kb inversion clade</taxon>
        <taxon>dalbergioids sensu lato</taxon>
        <taxon>Dalbergieae</taxon>
        <taxon>Pterocarpus clade</taxon>
        <taxon>Arachis</taxon>
    </lineage>
</organism>
<keyword evidence="3" id="KW-1185">Reference proteome</keyword>
<dbReference type="EMBL" id="SDMP01000011">
    <property type="protein sequence ID" value="RYR32038.1"/>
    <property type="molecule type" value="Genomic_DNA"/>
</dbReference>
<accession>A0A445B043</accession>
<protein>
    <submittedName>
        <fullName evidence="2">Uncharacterized protein</fullName>
    </submittedName>
</protein>
<dbReference type="Proteomes" id="UP000289738">
    <property type="component" value="Chromosome B01"/>
</dbReference>
<keyword evidence="1" id="KW-0812">Transmembrane</keyword>
<feature type="transmembrane region" description="Helical" evidence="1">
    <location>
        <begin position="111"/>
        <end position="129"/>
    </location>
</feature>
<evidence type="ECO:0000313" key="3">
    <source>
        <dbReference type="Proteomes" id="UP000289738"/>
    </source>
</evidence>
<comment type="caution">
    <text evidence="2">The sequence shown here is derived from an EMBL/GenBank/DDBJ whole genome shotgun (WGS) entry which is preliminary data.</text>
</comment>
<proteinExistence type="predicted"/>
<gene>
    <name evidence="2" type="ORF">Ahy_B01g057024</name>
</gene>
<feature type="transmembrane region" description="Helical" evidence="1">
    <location>
        <begin position="80"/>
        <end position="105"/>
    </location>
</feature>